<feature type="domain" description="DUF7733" evidence="3">
    <location>
        <begin position="48"/>
        <end position="240"/>
    </location>
</feature>
<reference evidence="4 5" key="1">
    <citation type="submission" date="2019-09" db="EMBL/GenBank/DDBJ databases">
        <authorList>
            <person name="Ou C."/>
        </authorList>
    </citation>
    <scope>NUCLEOTIDE SEQUENCE [LARGE SCALE GENOMIC DNA]</scope>
    <source>
        <strain evidence="4">S2</strain>
        <tissue evidence="4">Leaf</tissue>
    </source>
</reference>
<name>A0A5N5HCC4_9ROSA</name>
<organism evidence="4 5">
    <name type="scientific">Pyrus ussuriensis x Pyrus communis</name>
    <dbReference type="NCBI Taxonomy" id="2448454"/>
    <lineage>
        <taxon>Eukaryota</taxon>
        <taxon>Viridiplantae</taxon>
        <taxon>Streptophyta</taxon>
        <taxon>Embryophyta</taxon>
        <taxon>Tracheophyta</taxon>
        <taxon>Spermatophyta</taxon>
        <taxon>Magnoliopsida</taxon>
        <taxon>eudicotyledons</taxon>
        <taxon>Gunneridae</taxon>
        <taxon>Pentapetalae</taxon>
        <taxon>rosids</taxon>
        <taxon>fabids</taxon>
        <taxon>Rosales</taxon>
        <taxon>Rosaceae</taxon>
        <taxon>Amygdaloideae</taxon>
        <taxon>Maleae</taxon>
        <taxon>Pyrus</taxon>
    </lineage>
</organism>
<dbReference type="Pfam" id="PF24867">
    <property type="entry name" value="DUF7733"/>
    <property type="match status" value="1"/>
</dbReference>
<keyword evidence="2" id="KW-1133">Transmembrane helix</keyword>
<feature type="transmembrane region" description="Helical" evidence="2">
    <location>
        <begin position="110"/>
        <end position="128"/>
    </location>
</feature>
<evidence type="ECO:0000256" key="2">
    <source>
        <dbReference type="SAM" id="Phobius"/>
    </source>
</evidence>
<gene>
    <name evidence="4" type="ORF">D8674_040276</name>
</gene>
<feature type="region of interest" description="Disordered" evidence="1">
    <location>
        <begin position="1"/>
        <end position="39"/>
    </location>
</feature>
<feature type="transmembrane region" description="Helical" evidence="2">
    <location>
        <begin position="45"/>
        <end position="65"/>
    </location>
</feature>
<sequence>MSGGVGPTYNDITLPKEQEQEQQQHELVKQSKTDPTSSKFKRSGVLPFWQINALAIIIVLSASGMVSPGDMVFVLFSFLYIFFLSKFVFPVPPSSQEPQFFNPHNKLLRLHIVLGVLIGLVLSIAYIFEGVLKNDQLGIKAATPPVFLFACQLFMDGVVFGDRFSTPIRIFVPVLYNSRVFTIVDWLRSEFSKQDEVYGGYARRLYVGRVLAVVNLAFWSFNLFGCLLPVYLPKAFKKYYSAYSEVKE</sequence>
<dbReference type="OrthoDB" id="1158251at2759"/>
<keyword evidence="2" id="KW-0472">Membrane</keyword>
<dbReference type="PANTHER" id="PTHR33829">
    <property type="entry name" value="OSJNBA0044M19.10 PROTEIN"/>
    <property type="match status" value="1"/>
</dbReference>
<feature type="compositionally biased region" description="Basic and acidic residues" evidence="1">
    <location>
        <begin position="14"/>
        <end position="32"/>
    </location>
</feature>
<evidence type="ECO:0000313" key="4">
    <source>
        <dbReference type="EMBL" id="KAB2623792.1"/>
    </source>
</evidence>
<evidence type="ECO:0000259" key="3">
    <source>
        <dbReference type="Pfam" id="PF24867"/>
    </source>
</evidence>
<dbReference type="PANTHER" id="PTHR33829:SF1">
    <property type="entry name" value="TRANSMEMBRANE PROTEIN"/>
    <property type="match status" value="1"/>
</dbReference>
<dbReference type="Proteomes" id="UP000327157">
    <property type="component" value="Unassembled WGS sequence"/>
</dbReference>
<dbReference type="AlphaFoldDB" id="A0A5N5HCC4"/>
<evidence type="ECO:0000313" key="5">
    <source>
        <dbReference type="Proteomes" id="UP000327157"/>
    </source>
</evidence>
<keyword evidence="5" id="KW-1185">Reference proteome</keyword>
<evidence type="ECO:0000256" key="1">
    <source>
        <dbReference type="SAM" id="MobiDB-lite"/>
    </source>
</evidence>
<proteinExistence type="predicted"/>
<reference evidence="4 5" key="2">
    <citation type="submission" date="2019-11" db="EMBL/GenBank/DDBJ databases">
        <title>A de novo genome assembly of a pear dwarfing rootstock.</title>
        <authorList>
            <person name="Wang F."/>
            <person name="Wang J."/>
            <person name="Li S."/>
            <person name="Zhang Y."/>
            <person name="Fang M."/>
            <person name="Ma L."/>
            <person name="Zhao Y."/>
            <person name="Jiang S."/>
        </authorList>
    </citation>
    <scope>NUCLEOTIDE SEQUENCE [LARGE SCALE GENOMIC DNA]</scope>
    <source>
        <strain evidence="4">S2</strain>
        <tissue evidence="4">Leaf</tissue>
    </source>
</reference>
<keyword evidence="2" id="KW-0812">Transmembrane</keyword>
<dbReference type="EMBL" id="SMOL01000181">
    <property type="protein sequence ID" value="KAB2623792.1"/>
    <property type="molecule type" value="Genomic_DNA"/>
</dbReference>
<dbReference type="InterPro" id="IPR056635">
    <property type="entry name" value="DUF7733"/>
</dbReference>
<comment type="caution">
    <text evidence="4">The sequence shown here is derived from an EMBL/GenBank/DDBJ whole genome shotgun (WGS) entry which is preliminary data.</text>
</comment>
<feature type="transmembrane region" description="Helical" evidence="2">
    <location>
        <begin position="210"/>
        <end position="232"/>
    </location>
</feature>
<feature type="transmembrane region" description="Helical" evidence="2">
    <location>
        <begin position="71"/>
        <end position="89"/>
    </location>
</feature>
<accession>A0A5N5HCC4</accession>
<protein>
    <recommendedName>
        <fullName evidence="3">DUF7733 domain-containing protein</fullName>
    </recommendedName>
</protein>